<feature type="compositionally biased region" description="Pro residues" evidence="1">
    <location>
        <begin position="63"/>
        <end position="89"/>
    </location>
</feature>
<evidence type="ECO:0000256" key="1">
    <source>
        <dbReference type="SAM" id="MobiDB-lite"/>
    </source>
</evidence>
<name>A0ABD2J9I8_9BILA</name>
<keyword evidence="3" id="KW-1185">Reference proteome</keyword>
<feature type="region of interest" description="Disordered" evidence="1">
    <location>
        <begin position="61"/>
        <end position="187"/>
    </location>
</feature>
<dbReference type="Proteomes" id="UP001620626">
    <property type="component" value="Unassembled WGS sequence"/>
</dbReference>
<sequence>MRGMGWKEEGMIDFGMANLDAERIASGGGGEGEGPANLRLIPFACTSYVVFFPSVRQNLQNLHPPPPNPPILPAFSTPPPPPSPRPPPTAQSLRRLPQPPNPNQFRARIPRSFSSTIKQQSLQPQNARRSGGRGELVEDTNDRRRGTNSGHSRKKRWNKRSNANKDDKQFSGRKRRREQEQDKDLYI</sequence>
<feature type="compositionally biased region" description="Polar residues" evidence="1">
    <location>
        <begin position="112"/>
        <end position="128"/>
    </location>
</feature>
<evidence type="ECO:0000313" key="3">
    <source>
        <dbReference type="Proteomes" id="UP001620626"/>
    </source>
</evidence>
<accession>A0ABD2J9I8</accession>
<dbReference type="AlphaFoldDB" id="A0ABD2J9I8"/>
<organism evidence="2 3">
    <name type="scientific">Heterodera trifolii</name>
    <dbReference type="NCBI Taxonomy" id="157864"/>
    <lineage>
        <taxon>Eukaryota</taxon>
        <taxon>Metazoa</taxon>
        <taxon>Ecdysozoa</taxon>
        <taxon>Nematoda</taxon>
        <taxon>Chromadorea</taxon>
        <taxon>Rhabditida</taxon>
        <taxon>Tylenchina</taxon>
        <taxon>Tylenchomorpha</taxon>
        <taxon>Tylenchoidea</taxon>
        <taxon>Heteroderidae</taxon>
        <taxon>Heteroderinae</taxon>
        <taxon>Heterodera</taxon>
    </lineage>
</organism>
<protein>
    <submittedName>
        <fullName evidence="2">Uncharacterized protein</fullName>
    </submittedName>
</protein>
<reference evidence="2 3" key="1">
    <citation type="submission" date="2024-10" db="EMBL/GenBank/DDBJ databases">
        <authorList>
            <person name="Kim D."/>
        </authorList>
    </citation>
    <scope>NUCLEOTIDE SEQUENCE [LARGE SCALE GENOMIC DNA]</scope>
    <source>
        <strain evidence="2">BH-2024</strain>
    </source>
</reference>
<feature type="compositionally biased region" description="Basic and acidic residues" evidence="1">
    <location>
        <begin position="177"/>
        <end position="187"/>
    </location>
</feature>
<evidence type="ECO:0000313" key="2">
    <source>
        <dbReference type="EMBL" id="KAL3087280.1"/>
    </source>
</evidence>
<gene>
    <name evidence="2" type="ORF">niasHT_020543</name>
</gene>
<comment type="caution">
    <text evidence="2">The sequence shown here is derived from an EMBL/GenBank/DDBJ whole genome shotgun (WGS) entry which is preliminary data.</text>
</comment>
<dbReference type="EMBL" id="JBICBT010001024">
    <property type="protein sequence ID" value="KAL3087280.1"/>
    <property type="molecule type" value="Genomic_DNA"/>
</dbReference>
<proteinExistence type="predicted"/>